<gene>
    <name evidence="1" type="ORF">M9H77_35975</name>
</gene>
<evidence type="ECO:0000313" key="1">
    <source>
        <dbReference type="EMBL" id="KAI5649970.1"/>
    </source>
</evidence>
<name>A0ACB9ZQU1_CATRO</name>
<organism evidence="1 2">
    <name type="scientific">Catharanthus roseus</name>
    <name type="common">Madagascar periwinkle</name>
    <name type="synonym">Vinca rosea</name>
    <dbReference type="NCBI Taxonomy" id="4058"/>
    <lineage>
        <taxon>Eukaryota</taxon>
        <taxon>Viridiplantae</taxon>
        <taxon>Streptophyta</taxon>
        <taxon>Embryophyta</taxon>
        <taxon>Tracheophyta</taxon>
        <taxon>Spermatophyta</taxon>
        <taxon>Magnoliopsida</taxon>
        <taxon>eudicotyledons</taxon>
        <taxon>Gunneridae</taxon>
        <taxon>Pentapetalae</taxon>
        <taxon>asterids</taxon>
        <taxon>lamiids</taxon>
        <taxon>Gentianales</taxon>
        <taxon>Apocynaceae</taxon>
        <taxon>Rauvolfioideae</taxon>
        <taxon>Vinceae</taxon>
        <taxon>Catharanthinae</taxon>
        <taxon>Catharanthus</taxon>
    </lineage>
</organism>
<sequence length="229" mass="25182">MIFLKLVIPENGAKNLMVRPIICGRSRVTLALQYLAPTVNGRSKLVVTSEDSAPEVVSEGEAMVVLVYFFLDDYCLIDVLGQVCPGVNIVVEGGITLGAIIFSITKGSISLTQESVGRESLGFLPIAFVCNFLVMRLDYWQSCLELKKEEESRVTNWGLIGAIDLRYDFTLLAADVAVLEGPGEVYLGISVRSPCPKASAVLGLIGYVGDYYAEMVIMHRRRRTKRIKP</sequence>
<keyword evidence="2" id="KW-1185">Reference proteome</keyword>
<comment type="caution">
    <text evidence="1">The sequence shown here is derived from an EMBL/GenBank/DDBJ whole genome shotgun (WGS) entry which is preliminary data.</text>
</comment>
<evidence type="ECO:0000313" key="2">
    <source>
        <dbReference type="Proteomes" id="UP001060085"/>
    </source>
</evidence>
<dbReference type="Proteomes" id="UP001060085">
    <property type="component" value="Linkage Group LG08"/>
</dbReference>
<proteinExistence type="predicted"/>
<reference evidence="2" key="1">
    <citation type="journal article" date="2023" name="Nat. Plants">
        <title>Single-cell RNA sequencing provides a high-resolution roadmap for understanding the multicellular compartmentation of specialized metabolism.</title>
        <authorList>
            <person name="Sun S."/>
            <person name="Shen X."/>
            <person name="Li Y."/>
            <person name="Li Y."/>
            <person name="Wang S."/>
            <person name="Li R."/>
            <person name="Zhang H."/>
            <person name="Shen G."/>
            <person name="Guo B."/>
            <person name="Wei J."/>
            <person name="Xu J."/>
            <person name="St-Pierre B."/>
            <person name="Chen S."/>
            <person name="Sun C."/>
        </authorList>
    </citation>
    <scope>NUCLEOTIDE SEQUENCE [LARGE SCALE GENOMIC DNA]</scope>
</reference>
<accession>A0ACB9ZQU1</accession>
<dbReference type="EMBL" id="CM044708">
    <property type="protein sequence ID" value="KAI5649970.1"/>
    <property type="molecule type" value="Genomic_DNA"/>
</dbReference>
<protein>
    <submittedName>
        <fullName evidence="1">Uncharacterized protein</fullName>
    </submittedName>
</protein>